<comment type="caution">
    <text evidence="2">The sequence shown here is derived from an EMBL/GenBank/DDBJ whole genome shotgun (WGS) entry which is preliminary data.</text>
</comment>
<proteinExistence type="predicted"/>
<accession>A0AAD9L272</accession>
<dbReference type="EMBL" id="JAODUO010000370">
    <property type="protein sequence ID" value="KAK2182013.1"/>
    <property type="molecule type" value="Genomic_DNA"/>
</dbReference>
<reference evidence="2" key="1">
    <citation type="journal article" date="2023" name="Mol. Biol. Evol.">
        <title>Third-Generation Sequencing Reveals the Adaptive Role of the Epigenome in Three Deep-Sea Polychaetes.</title>
        <authorList>
            <person name="Perez M."/>
            <person name="Aroh O."/>
            <person name="Sun Y."/>
            <person name="Lan Y."/>
            <person name="Juniper S.K."/>
            <person name="Young C.R."/>
            <person name="Angers B."/>
            <person name="Qian P.Y."/>
        </authorList>
    </citation>
    <scope>NUCLEOTIDE SEQUENCE</scope>
    <source>
        <strain evidence="2">R07B-5</strain>
    </source>
</reference>
<protein>
    <submittedName>
        <fullName evidence="2">Uncharacterized protein</fullName>
    </submittedName>
</protein>
<dbReference type="Proteomes" id="UP001209878">
    <property type="component" value="Unassembled WGS sequence"/>
</dbReference>
<dbReference type="AlphaFoldDB" id="A0AAD9L272"/>
<organism evidence="2 3">
    <name type="scientific">Ridgeia piscesae</name>
    <name type="common">Tubeworm</name>
    <dbReference type="NCBI Taxonomy" id="27915"/>
    <lineage>
        <taxon>Eukaryota</taxon>
        <taxon>Metazoa</taxon>
        <taxon>Spiralia</taxon>
        <taxon>Lophotrochozoa</taxon>
        <taxon>Annelida</taxon>
        <taxon>Polychaeta</taxon>
        <taxon>Sedentaria</taxon>
        <taxon>Canalipalpata</taxon>
        <taxon>Sabellida</taxon>
        <taxon>Siboglinidae</taxon>
        <taxon>Ridgeia</taxon>
    </lineage>
</organism>
<evidence type="ECO:0000313" key="3">
    <source>
        <dbReference type="Proteomes" id="UP001209878"/>
    </source>
</evidence>
<feature type="region of interest" description="Disordered" evidence="1">
    <location>
        <begin position="14"/>
        <end position="49"/>
    </location>
</feature>
<evidence type="ECO:0000313" key="2">
    <source>
        <dbReference type="EMBL" id="KAK2182013.1"/>
    </source>
</evidence>
<keyword evidence="3" id="KW-1185">Reference proteome</keyword>
<sequence>MRTTFTRAFAGSDQRRYFRRQRQHEQRRSAVRRDATDNRTARRLKRPGPRPRQYVCCNFIRRGFDFVDAPKHDRSGRAPRAIAEACIIADSLRGEMAVSRKVEPPDSLANIPRIYLNTSERDQVCLLSAGRLDAVASCSLPNLSSAVGADRRGSRRHNDVSERRTRHASVGGGKESTTAAGRRAADSVYATPKFARRGCNSRGDQCRVAVDWLTDRRRHSDSSSDSGGHLSMMSISNLSMCATSDYTHLTSWDKLSMFSASTDALEWAPGKLRRIYSNPDNAALAGDADARATGTGSVLSDSHSCSNLRKQTMLEEMYDPSPRMLSPSAAQHPVQLRAQPEIGLSLTPDESGHRRALYSPTEDVVLNRDSKVRKWLDALNT</sequence>
<feature type="compositionally biased region" description="Basic and acidic residues" evidence="1">
    <location>
        <begin position="23"/>
        <end position="40"/>
    </location>
</feature>
<feature type="region of interest" description="Disordered" evidence="1">
    <location>
        <begin position="147"/>
        <end position="183"/>
    </location>
</feature>
<feature type="compositionally biased region" description="Basic and acidic residues" evidence="1">
    <location>
        <begin position="149"/>
        <end position="163"/>
    </location>
</feature>
<name>A0AAD9L272_RIDPI</name>
<gene>
    <name evidence="2" type="ORF">NP493_371g00011</name>
</gene>
<evidence type="ECO:0000256" key="1">
    <source>
        <dbReference type="SAM" id="MobiDB-lite"/>
    </source>
</evidence>